<reference evidence="3" key="1">
    <citation type="journal article" date="2019" name="Int. J. Syst. Evol. Microbiol.">
        <title>The Global Catalogue of Microorganisms (GCM) 10K type strain sequencing project: providing services to taxonomists for standard genome sequencing and annotation.</title>
        <authorList>
            <consortium name="The Broad Institute Genomics Platform"/>
            <consortium name="The Broad Institute Genome Sequencing Center for Infectious Disease"/>
            <person name="Wu L."/>
            <person name="Ma J."/>
        </authorList>
    </citation>
    <scope>NUCLEOTIDE SEQUENCE [LARGE SCALE GENOMIC DNA]</scope>
    <source>
        <strain evidence="3">KACC 11299</strain>
    </source>
</reference>
<feature type="transmembrane region" description="Helical" evidence="1">
    <location>
        <begin position="6"/>
        <end position="27"/>
    </location>
</feature>
<dbReference type="InterPro" id="IPR019235">
    <property type="entry name" value="DUF2178_TM"/>
</dbReference>
<organism evidence="2 3">
    <name type="scientific">Sporosarcina koreensis</name>
    <dbReference type="NCBI Taxonomy" id="334735"/>
    <lineage>
        <taxon>Bacteria</taxon>
        <taxon>Bacillati</taxon>
        <taxon>Bacillota</taxon>
        <taxon>Bacilli</taxon>
        <taxon>Bacillales</taxon>
        <taxon>Caryophanaceae</taxon>
        <taxon>Sporosarcina</taxon>
    </lineage>
</organism>
<gene>
    <name evidence="2" type="ORF">ACFPTP_04050</name>
</gene>
<accession>A0ABW0TTP8</accession>
<comment type="caution">
    <text evidence="2">The sequence shown here is derived from an EMBL/GenBank/DDBJ whole genome shotgun (WGS) entry which is preliminary data.</text>
</comment>
<keyword evidence="1" id="KW-0812">Transmembrane</keyword>
<name>A0ABW0TTP8_9BACL</name>
<keyword evidence="1" id="KW-1133">Transmembrane helix</keyword>
<proteinExistence type="predicted"/>
<feature type="transmembrane region" description="Helical" evidence="1">
    <location>
        <begin position="48"/>
        <end position="68"/>
    </location>
</feature>
<dbReference type="Proteomes" id="UP001596071">
    <property type="component" value="Unassembled WGS sequence"/>
</dbReference>
<dbReference type="RefSeq" id="WP_381442412.1">
    <property type="nucleotide sequence ID" value="NZ_JBHSNP010000009.1"/>
</dbReference>
<sequence>MIPTIESLAGFITGAGVVLLIAFLYFKKGNKERRFDERYQEVHAKARTLSWSLTLAVLMLMWLGSLIFEGPKLAFLLLASAYGVMLISYGIGVLIINKRI</sequence>
<evidence type="ECO:0000313" key="3">
    <source>
        <dbReference type="Proteomes" id="UP001596071"/>
    </source>
</evidence>
<evidence type="ECO:0000256" key="1">
    <source>
        <dbReference type="SAM" id="Phobius"/>
    </source>
</evidence>
<protein>
    <submittedName>
        <fullName evidence="2">DUF3796 domain-containing protein</fullName>
    </submittedName>
</protein>
<feature type="transmembrane region" description="Helical" evidence="1">
    <location>
        <begin position="74"/>
        <end position="96"/>
    </location>
</feature>
<dbReference type="Pfam" id="PF09946">
    <property type="entry name" value="DUF2178"/>
    <property type="match status" value="1"/>
</dbReference>
<evidence type="ECO:0000313" key="2">
    <source>
        <dbReference type="EMBL" id="MFC5602384.1"/>
    </source>
</evidence>
<keyword evidence="1" id="KW-0472">Membrane</keyword>
<keyword evidence="3" id="KW-1185">Reference proteome</keyword>
<dbReference type="EMBL" id="JBHSNP010000009">
    <property type="protein sequence ID" value="MFC5602384.1"/>
    <property type="molecule type" value="Genomic_DNA"/>
</dbReference>